<keyword evidence="3" id="KW-1185">Reference proteome</keyword>
<dbReference type="Pfam" id="PF13443">
    <property type="entry name" value="HTH_26"/>
    <property type="match status" value="1"/>
</dbReference>
<dbReference type="SMART" id="SM00530">
    <property type="entry name" value="HTH_XRE"/>
    <property type="match status" value="1"/>
</dbReference>
<sequence length="73" mass="8095">MEKTAAFYRRFQQLCDKNGRSPTDVVTAAGLSSCLVTAWKRGASPKLDTIARMAKELNVSVTELMEDNTEERG</sequence>
<dbReference type="EMBL" id="BLYJ01000028">
    <property type="protein sequence ID" value="GFO88918.1"/>
    <property type="molecule type" value="Genomic_DNA"/>
</dbReference>
<comment type="caution">
    <text evidence="2">The sequence shown here is derived from an EMBL/GenBank/DDBJ whole genome shotgun (WGS) entry which is preliminary data.</text>
</comment>
<accession>A0ABQ1E1R3</accession>
<dbReference type="RefSeq" id="WP_188886380.1">
    <property type="nucleotide sequence ID" value="NZ_BLYJ01000028.1"/>
</dbReference>
<dbReference type="InterPro" id="IPR010982">
    <property type="entry name" value="Lambda_DNA-bd_dom_sf"/>
</dbReference>
<dbReference type="SUPFAM" id="SSF47413">
    <property type="entry name" value="lambda repressor-like DNA-binding domains"/>
    <property type="match status" value="1"/>
</dbReference>
<evidence type="ECO:0000313" key="2">
    <source>
        <dbReference type="EMBL" id="GFO88918.1"/>
    </source>
</evidence>
<protein>
    <recommendedName>
        <fullName evidence="1">HTH cro/C1-type domain-containing protein</fullName>
    </recommendedName>
</protein>
<gene>
    <name evidence="2" type="ORF">BUFA31_20820</name>
</gene>
<dbReference type="Proteomes" id="UP000620147">
    <property type="component" value="Unassembled WGS sequence"/>
</dbReference>
<dbReference type="PROSITE" id="PS50943">
    <property type="entry name" value="HTH_CROC1"/>
    <property type="match status" value="1"/>
</dbReference>
<dbReference type="InterPro" id="IPR001387">
    <property type="entry name" value="Cro/C1-type_HTH"/>
</dbReference>
<dbReference type="Gene3D" id="1.10.260.40">
    <property type="entry name" value="lambda repressor-like DNA-binding domains"/>
    <property type="match status" value="1"/>
</dbReference>
<feature type="domain" description="HTH cro/C1-type" evidence="1">
    <location>
        <begin position="43"/>
        <end position="64"/>
    </location>
</feature>
<reference evidence="2 3" key="1">
    <citation type="submission" date="2020-06" db="EMBL/GenBank/DDBJ databases">
        <title>Characterization of fructooligosaccharide metabolism and fructooligosaccharide-degrading enzymes in human commensal butyrate producers.</title>
        <authorList>
            <person name="Tanno H."/>
            <person name="Fujii T."/>
            <person name="Hirano K."/>
            <person name="Maeno S."/>
            <person name="Tonozuka T."/>
            <person name="Sakamoto M."/>
            <person name="Ohkuma M."/>
            <person name="Tochio T."/>
            <person name="Endo A."/>
        </authorList>
    </citation>
    <scope>NUCLEOTIDE SEQUENCE [LARGE SCALE GENOMIC DNA]</scope>
    <source>
        <strain evidence="2 3">JCM 31056</strain>
    </source>
</reference>
<evidence type="ECO:0000313" key="3">
    <source>
        <dbReference type="Proteomes" id="UP000620147"/>
    </source>
</evidence>
<proteinExistence type="predicted"/>
<evidence type="ECO:0000259" key="1">
    <source>
        <dbReference type="PROSITE" id="PS50943"/>
    </source>
</evidence>
<name>A0ABQ1E1R3_9FIRM</name>
<organism evidence="2 3">
    <name type="scientific">Butyricicoccus faecihominis</name>
    <dbReference type="NCBI Taxonomy" id="1712515"/>
    <lineage>
        <taxon>Bacteria</taxon>
        <taxon>Bacillati</taxon>
        <taxon>Bacillota</taxon>
        <taxon>Clostridia</taxon>
        <taxon>Eubacteriales</taxon>
        <taxon>Butyricicoccaceae</taxon>
        <taxon>Butyricicoccus</taxon>
    </lineage>
</organism>